<keyword evidence="1" id="KW-1133">Transmembrane helix</keyword>
<dbReference type="Proteomes" id="UP000255425">
    <property type="component" value="Unassembled WGS sequence"/>
</dbReference>
<keyword evidence="3" id="KW-1185">Reference proteome</keyword>
<gene>
    <name evidence="2" type="ORF">NCTC11807_02625</name>
</gene>
<evidence type="ECO:0000313" key="2">
    <source>
        <dbReference type="EMBL" id="SUM74450.1"/>
    </source>
</evidence>
<accession>A0A380HAS2</accession>
<feature type="transmembrane region" description="Helical" evidence="1">
    <location>
        <begin position="56"/>
        <end position="75"/>
    </location>
</feature>
<evidence type="ECO:0000256" key="1">
    <source>
        <dbReference type="SAM" id="Phobius"/>
    </source>
</evidence>
<feature type="transmembrane region" description="Helical" evidence="1">
    <location>
        <begin position="112"/>
        <end position="133"/>
    </location>
</feature>
<dbReference type="AlphaFoldDB" id="A0A380HAS2"/>
<proteinExistence type="predicted"/>
<name>A0A380HAS2_9STAP</name>
<feature type="transmembrane region" description="Helical" evidence="1">
    <location>
        <begin position="145"/>
        <end position="164"/>
    </location>
</feature>
<keyword evidence="1" id="KW-0812">Transmembrane</keyword>
<dbReference type="EMBL" id="UHDZ01000001">
    <property type="protein sequence ID" value="SUM74450.1"/>
    <property type="molecule type" value="Genomic_DNA"/>
</dbReference>
<reference evidence="2 3" key="1">
    <citation type="submission" date="2018-06" db="EMBL/GenBank/DDBJ databases">
        <authorList>
            <consortium name="Pathogen Informatics"/>
            <person name="Doyle S."/>
        </authorList>
    </citation>
    <scope>NUCLEOTIDE SEQUENCE [LARGE SCALE GENOMIC DNA]</scope>
    <source>
        <strain evidence="2 3">NCTC11807</strain>
    </source>
</reference>
<organism evidence="2 3">
    <name type="scientific">Staphylococcus saccharolyticus</name>
    <dbReference type="NCBI Taxonomy" id="33028"/>
    <lineage>
        <taxon>Bacteria</taxon>
        <taxon>Bacillati</taxon>
        <taxon>Bacillota</taxon>
        <taxon>Bacilli</taxon>
        <taxon>Bacillales</taxon>
        <taxon>Staphylococcaceae</taxon>
        <taxon>Staphylococcus</taxon>
    </lineage>
</organism>
<feature type="transmembrane region" description="Helical" evidence="1">
    <location>
        <begin position="87"/>
        <end position="105"/>
    </location>
</feature>
<feature type="transmembrane region" description="Helical" evidence="1">
    <location>
        <begin position="12"/>
        <end position="35"/>
    </location>
</feature>
<sequence>MSQMGFMQVQCAMGIYLAAIIHLILYGVFKVTLFLQSGSIVRRFNIPTLSTAKHSYSWLVLGRLLTIIIAIVFWFNSTRSSYDVLSALILAWSLMVSWNQLVAFSRGMIGRLVGLFMIVIVAIVYIVTHHYFYATLSNVYMHVTHPPLISIVILVLGSFLSMWVSRHRESHAFAILYLWLVKFGEAKTKSIESHPTYLNKFL</sequence>
<keyword evidence="1" id="KW-0472">Membrane</keyword>
<evidence type="ECO:0000313" key="3">
    <source>
        <dbReference type="Proteomes" id="UP000255425"/>
    </source>
</evidence>
<protein>
    <submittedName>
        <fullName evidence="2">NADH dehydrogenase subunit 5</fullName>
    </submittedName>
</protein>